<dbReference type="EMBL" id="JBBPBM010000007">
    <property type="protein sequence ID" value="KAK8575094.1"/>
    <property type="molecule type" value="Genomic_DNA"/>
</dbReference>
<evidence type="ECO:0000313" key="2">
    <source>
        <dbReference type="Proteomes" id="UP001472677"/>
    </source>
</evidence>
<evidence type="ECO:0000313" key="1">
    <source>
        <dbReference type="EMBL" id="KAK8575094.1"/>
    </source>
</evidence>
<protein>
    <submittedName>
        <fullName evidence="1">Uncharacterized protein</fullName>
    </submittedName>
</protein>
<organism evidence="1 2">
    <name type="scientific">Hibiscus sabdariffa</name>
    <name type="common">roselle</name>
    <dbReference type="NCBI Taxonomy" id="183260"/>
    <lineage>
        <taxon>Eukaryota</taxon>
        <taxon>Viridiplantae</taxon>
        <taxon>Streptophyta</taxon>
        <taxon>Embryophyta</taxon>
        <taxon>Tracheophyta</taxon>
        <taxon>Spermatophyta</taxon>
        <taxon>Magnoliopsida</taxon>
        <taxon>eudicotyledons</taxon>
        <taxon>Gunneridae</taxon>
        <taxon>Pentapetalae</taxon>
        <taxon>rosids</taxon>
        <taxon>malvids</taxon>
        <taxon>Malvales</taxon>
        <taxon>Malvaceae</taxon>
        <taxon>Malvoideae</taxon>
        <taxon>Hibiscus</taxon>
    </lineage>
</organism>
<dbReference type="Proteomes" id="UP001472677">
    <property type="component" value="Unassembled WGS sequence"/>
</dbReference>
<gene>
    <name evidence="1" type="ORF">V6N12_062771</name>
</gene>
<proteinExistence type="predicted"/>
<accession>A0ABR2FA07</accession>
<reference evidence="1 2" key="1">
    <citation type="journal article" date="2024" name="G3 (Bethesda)">
        <title>Genome assembly of Hibiscus sabdariffa L. provides insights into metabolisms of medicinal natural products.</title>
        <authorList>
            <person name="Kim T."/>
        </authorList>
    </citation>
    <scope>NUCLEOTIDE SEQUENCE [LARGE SCALE GENOMIC DNA]</scope>
    <source>
        <strain evidence="1">TK-2024</strain>
        <tissue evidence="1">Old leaves</tissue>
    </source>
</reference>
<comment type="caution">
    <text evidence="1">The sequence shown here is derived from an EMBL/GenBank/DDBJ whole genome shotgun (WGS) entry which is preliminary data.</text>
</comment>
<name>A0ABR2FA07_9ROSI</name>
<keyword evidence="2" id="KW-1185">Reference proteome</keyword>
<sequence length="126" mass="13887">MLKSRYADTIFKAQQEAKAVDSLQKMKTSVDTQVLDLKKSVCSKPKPEAADCFSDSSKKRLNVVVHSTSIPQCPDHAKRRDENCGCVLFSVQYSISESFLIVYVQLSATGAARFSTSDKDLCVALC</sequence>